<dbReference type="Pfam" id="PF03591">
    <property type="entry name" value="AzlC"/>
    <property type="match status" value="1"/>
</dbReference>
<proteinExistence type="inferred from homology"/>
<dbReference type="PANTHER" id="PTHR34979:SF1">
    <property type="entry name" value="INNER MEMBRANE PROTEIN YGAZ"/>
    <property type="match status" value="1"/>
</dbReference>
<keyword evidence="4" id="KW-1003">Cell membrane</keyword>
<evidence type="ECO:0000256" key="7">
    <source>
        <dbReference type="ARBA" id="ARBA00023136"/>
    </source>
</evidence>
<evidence type="ECO:0000256" key="5">
    <source>
        <dbReference type="ARBA" id="ARBA00022692"/>
    </source>
</evidence>
<keyword evidence="10" id="KW-1185">Reference proteome</keyword>
<keyword evidence="6 8" id="KW-1133">Transmembrane helix</keyword>
<dbReference type="Proteomes" id="UP000664601">
    <property type="component" value="Unassembled WGS sequence"/>
</dbReference>
<evidence type="ECO:0000256" key="8">
    <source>
        <dbReference type="SAM" id="Phobius"/>
    </source>
</evidence>
<comment type="similarity">
    <text evidence="2">Belongs to the AzlC family.</text>
</comment>
<comment type="caution">
    <text evidence="9">The sequence shown here is derived from an EMBL/GenBank/DDBJ whole genome shotgun (WGS) entry which is preliminary data.</text>
</comment>
<feature type="transmembrane region" description="Helical" evidence="8">
    <location>
        <begin position="102"/>
        <end position="118"/>
    </location>
</feature>
<keyword evidence="7 8" id="KW-0472">Membrane</keyword>
<protein>
    <submittedName>
        <fullName evidence="9">AzlC family ABC transporter permease</fullName>
    </submittedName>
</protein>
<dbReference type="RefSeq" id="WP_207673227.1">
    <property type="nucleotide sequence ID" value="NZ_JAFREM010000014.1"/>
</dbReference>
<evidence type="ECO:0000256" key="1">
    <source>
        <dbReference type="ARBA" id="ARBA00004651"/>
    </source>
</evidence>
<evidence type="ECO:0000256" key="4">
    <source>
        <dbReference type="ARBA" id="ARBA00022475"/>
    </source>
</evidence>
<feature type="transmembrane region" description="Helical" evidence="8">
    <location>
        <begin position="130"/>
        <end position="154"/>
    </location>
</feature>
<keyword evidence="3" id="KW-0813">Transport</keyword>
<evidence type="ECO:0000313" key="10">
    <source>
        <dbReference type="Proteomes" id="UP000664601"/>
    </source>
</evidence>
<accession>A0ABS3L9J4</accession>
<evidence type="ECO:0000313" key="9">
    <source>
        <dbReference type="EMBL" id="MBO1306294.1"/>
    </source>
</evidence>
<dbReference type="EMBL" id="JAFREM010000014">
    <property type="protein sequence ID" value="MBO1306294.1"/>
    <property type="molecule type" value="Genomic_DNA"/>
</dbReference>
<evidence type="ECO:0000256" key="6">
    <source>
        <dbReference type="ARBA" id="ARBA00022989"/>
    </source>
</evidence>
<dbReference type="PANTHER" id="PTHR34979">
    <property type="entry name" value="INNER MEMBRANE PROTEIN YGAZ"/>
    <property type="match status" value="1"/>
</dbReference>
<dbReference type="InterPro" id="IPR011606">
    <property type="entry name" value="Brnchd-chn_aa_trnsp_permease"/>
</dbReference>
<feature type="transmembrane region" description="Helical" evidence="8">
    <location>
        <begin position="12"/>
        <end position="34"/>
    </location>
</feature>
<evidence type="ECO:0000256" key="2">
    <source>
        <dbReference type="ARBA" id="ARBA00010735"/>
    </source>
</evidence>
<feature type="transmembrane region" description="Helical" evidence="8">
    <location>
        <begin position="161"/>
        <end position="181"/>
    </location>
</feature>
<name>A0ABS3L9J4_9ENTE</name>
<feature type="transmembrane region" description="Helical" evidence="8">
    <location>
        <begin position="41"/>
        <end position="65"/>
    </location>
</feature>
<feature type="transmembrane region" description="Helical" evidence="8">
    <location>
        <begin position="71"/>
        <end position="90"/>
    </location>
</feature>
<gene>
    <name evidence="9" type="ORF">JZO70_08990</name>
</gene>
<sequence>MTDTKNRALKTAFPLTVPIMAAFAFLGLSYGILMNQAGFNFVYPFVCSLLIFAGSIEFMTIGMLATTFDPINVLLLTLIVNARHVFYGISSLERFKSCDWKKWYLIFGMCDGTFSILSNAEIPDDVDKDWFMFFVTGLIHLYWVIAATIGGIVGSFITVEINGLSFVMTALFIVLFLDRVFKEEDHFSSLAGVVISIICLIIFGSEHFILPTMLMLLIVIIGKTKQKRRERLV</sequence>
<comment type="subcellular location">
    <subcellularLocation>
        <location evidence="1">Cell membrane</location>
        <topology evidence="1">Multi-pass membrane protein</topology>
    </subcellularLocation>
</comment>
<keyword evidence="5 8" id="KW-0812">Transmembrane</keyword>
<feature type="transmembrane region" description="Helical" evidence="8">
    <location>
        <begin position="193"/>
        <end position="221"/>
    </location>
</feature>
<organism evidence="9 10">
    <name type="scientific">Candidatus Enterococcus moelleringii</name>
    <dbReference type="NCBI Taxonomy" id="2815325"/>
    <lineage>
        <taxon>Bacteria</taxon>
        <taxon>Bacillati</taxon>
        <taxon>Bacillota</taxon>
        <taxon>Bacilli</taxon>
        <taxon>Lactobacillales</taxon>
        <taxon>Enterococcaceae</taxon>
        <taxon>Enterococcus</taxon>
    </lineage>
</organism>
<reference evidence="9 10" key="1">
    <citation type="submission" date="2021-03" db="EMBL/GenBank/DDBJ databases">
        <title>Enterococcal diversity collection.</title>
        <authorList>
            <person name="Gilmore M.S."/>
            <person name="Schwartzman J."/>
            <person name="Van Tyne D."/>
            <person name="Martin M."/>
            <person name="Earl A.M."/>
            <person name="Manson A.L."/>
            <person name="Straub T."/>
            <person name="Salamzade R."/>
            <person name="Saavedra J."/>
            <person name="Lebreton F."/>
            <person name="Prichula J."/>
            <person name="Schaufler K."/>
            <person name="Gaca A."/>
            <person name="Sgardioli B."/>
            <person name="Wagenaar J."/>
            <person name="Strong T."/>
        </authorList>
    </citation>
    <scope>NUCLEOTIDE SEQUENCE [LARGE SCALE GENOMIC DNA]</scope>
    <source>
        <strain evidence="9 10">669A</strain>
    </source>
</reference>
<evidence type="ECO:0000256" key="3">
    <source>
        <dbReference type="ARBA" id="ARBA00022448"/>
    </source>
</evidence>